<dbReference type="Gene3D" id="1.20.120.450">
    <property type="entry name" value="dinb family like domain"/>
    <property type="match status" value="1"/>
</dbReference>
<dbReference type="EMBL" id="CP001618">
    <property type="protein sequence ID" value="ACQ81974.1"/>
    <property type="molecule type" value="Genomic_DNA"/>
</dbReference>
<dbReference type="eggNOG" id="COG1357">
    <property type="taxonomic scope" value="Bacteria"/>
</dbReference>
<protein>
    <submittedName>
        <fullName evidence="2">Pentapeptide repeat-containing protein</fullName>
    </submittedName>
</protein>
<organism evidence="2 3">
    <name type="scientific">Beutenbergia cavernae (strain ATCC BAA-8 / DSM 12333 / CCUG 43141 / JCM 11478 / NBRC 16432 / NCIMB 13614 / HKI 0122)</name>
    <dbReference type="NCBI Taxonomy" id="471853"/>
    <lineage>
        <taxon>Bacteria</taxon>
        <taxon>Bacillati</taxon>
        <taxon>Actinomycetota</taxon>
        <taxon>Actinomycetes</taxon>
        <taxon>Micrococcales</taxon>
        <taxon>Beutenbergiaceae</taxon>
        <taxon>Beutenbergia</taxon>
    </lineage>
</organism>
<gene>
    <name evidence="2" type="ordered locus">Bcav_3732</name>
</gene>
<dbReference type="HOGENOM" id="CLU_100224_0_0_11"/>
<dbReference type="OrthoDB" id="3542438at2"/>
<proteinExistence type="predicted"/>
<sequence length="257" mass="28304">MVRFTADDDLVDAEFFRADLHGAVFRDANLAGIRVRGSFLAGADIDGMIGGLTVWGVEVAPLVMAELDRRHPERAVFSATTPEELRSGWAALEAMWETTLERVGAMPPGTPERSVDGEFSFAQTLRHLVLSIDGWLRYAILKDESPFNRLGVLFWEAQGHEEEFGLVAKDAPVSFDEVLEARAGRVAMVREFLARVTPEELARVCGSAMWDDAPNADTMTVLDCLRVIFDEEWNHHRYAVRDLDLIAAGSGDGGPAG</sequence>
<dbReference type="RefSeq" id="WP_015884211.1">
    <property type="nucleotide sequence ID" value="NC_012669.1"/>
</dbReference>
<evidence type="ECO:0000313" key="3">
    <source>
        <dbReference type="Proteomes" id="UP000007962"/>
    </source>
</evidence>
<accession>C5C3R5</accession>
<keyword evidence="3" id="KW-1185">Reference proteome</keyword>
<dbReference type="Proteomes" id="UP000007962">
    <property type="component" value="Chromosome"/>
</dbReference>
<feature type="domain" description="DinB-like" evidence="1">
    <location>
        <begin position="91"/>
        <end position="238"/>
    </location>
</feature>
<dbReference type="AlphaFoldDB" id="C5C3R5"/>
<evidence type="ECO:0000259" key="1">
    <source>
        <dbReference type="Pfam" id="PF12867"/>
    </source>
</evidence>
<reference evidence="2 3" key="1">
    <citation type="journal article" date="2009" name="Stand. Genomic Sci.">
        <title>Complete genome sequence of Beutenbergia cavernae type strain (HKI 0122).</title>
        <authorList>
            <person name="Land M."/>
            <person name="Pukall R."/>
            <person name="Abt B."/>
            <person name="Goker M."/>
            <person name="Rohde M."/>
            <person name="Glavina Del Rio T."/>
            <person name="Tice H."/>
            <person name="Copeland A."/>
            <person name="Cheng J.F."/>
            <person name="Lucas S."/>
            <person name="Chen F."/>
            <person name="Nolan M."/>
            <person name="Bruce D."/>
            <person name="Goodwin L."/>
            <person name="Pitluck S."/>
            <person name="Ivanova N."/>
            <person name="Mavromatis K."/>
            <person name="Ovchinnikova G."/>
            <person name="Pati A."/>
            <person name="Chen A."/>
            <person name="Palaniappan K."/>
            <person name="Hauser L."/>
            <person name="Chang Y.J."/>
            <person name="Jefferies C.C."/>
            <person name="Saunders E."/>
            <person name="Brettin T."/>
            <person name="Detter J.C."/>
            <person name="Han C."/>
            <person name="Chain P."/>
            <person name="Bristow J."/>
            <person name="Eisen J.A."/>
            <person name="Markowitz V."/>
            <person name="Hugenholtz P."/>
            <person name="Kyrpides N.C."/>
            <person name="Klenk H.P."/>
            <person name="Lapidus A."/>
        </authorList>
    </citation>
    <scope>NUCLEOTIDE SEQUENCE [LARGE SCALE GENOMIC DNA]</scope>
    <source>
        <strain evidence="3">ATCC BAA-8 / DSM 12333 / NBRC 16432</strain>
    </source>
</reference>
<dbReference type="Gene3D" id="2.160.20.80">
    <property type="entry name" value="E3 ubiquitin-protein ligase SopA"/>
    <property type="match status" value="1"/>
</dbReference>
<dbReference type="STRING" id="471853.Bcav_3732"/>
<dbReference type="InterPro" id="IPR024775">
    <property type="entry name" value="DinB-like"/>
</dbReference>
<evidence type="ECO:0000313" key="2">
    <source>
        <dbReference type="EMBL" id="ACQ81974.1"/>
    </source>
</evidence>
<dbReference type="SUPFAM" id="SSF109854">
    <property type="entry name" value="DinB/YfiT-like putative metalloenzymes"/>
    <property type="match status" value="1"/>
</dbReference>
<dbReference type="InterPro" id="IPR034660">
    <property type="entry name" value="DinB/YfiT-like"/>
</dbReference>
<name>C5C3R5_BEUC1</name>
<dbReference type="KEGG" id="bcv:Bcav_3732"/>
<dbReference type="Pfam" id="PF12867">
    <property type="entry name" value="DinB_2"/>
    <property type="match status" value="1"/>
</dbReference>
<dbReference type="SUPFAM" id="SSF141571">
    <property type="entry name" value="Pentapeptide repeat-like"/>
    <property type="match status" value="1"/>
</dbReference>